<reference evidence="2" key="1">
    <citation type="submission" date="2022-07" db="EMBL/GenBank/DDBJ databases">
        <title>Phylogenomic reconstructions and comparative analyses of Kickxellomycotina fungi.</title>
        <authorList>
            <person name="Reynolds N.K."/>
            <person name="Stajich J.E."/>
            <person name="Barry K."/>
            <person name="Grigoriev I.V."/>
            <person name="Crous P."/>
            <person name="Smith M.E."/>
        </authorList>
    </citation>
    <scope>NUCLEOTIDE SEQUENCE</scope>
    <source>
        <strain evidence="2">NBRC 100468</strain>
    </source>
</reference>
<evidence type="ECO:0000256" key="1">
    <source>
        <dbReference type="SAM" id="MobiDB-lite"/>
    </source>
</evidence>
<proteinExistence type="predicted"/>
<accession>A0A9W8DRM6</accession>
<sequence>MMQSAICAVVTSKQSWHSHPMAFSAIKAETNLFIQLKEWLCCARSFIPSQITANVFPVTAATIPSEGDVELVKKPTPLRRVVSGAALDNLLAGSTGQPKTPTTEDPQFHYFAQHEQSRGKVHIVLLYTHAPKAPGQYPDDKKRGLLTTEHDENRHRDYKAVHD</sequence>
<dbReference type="Proteomes" id="UP001150538">
    <property type="component" value="Unassembled WGS sequence"/>
</dbReference>
<dbReference type="EMBL" id="JANBPU010000002">
    <property type="protein sequence ID" value="KAJ1921878.1"/>
    <property type="molecule type" value="Genomic_DNA"/>
</dbReference>
<protein>
    <submittedName>
        <fullName evidence="2">Uncharacterized protein</fullName>
    </submittedName>
</protein>
<dbReference type="OrthoDB" id="5591504at2759"/>
<organism evidence="2 3">
    <name type="scientific">Mycoemilia scoparia</name>
    <dbReference type="NCBI Taxonomy" id="417184"/>
    <lineage>
        <taxon>Eukaryota</taxon>
        <taxon>Fungi</taxon>
        <taxon>Fungi incertae sedis</taxon>
        <taxon>Zoopagomycota</taxon>
        <taxon>Kickxellomycotina</taxon>
        <taxon>Kickxellomycetes</taxon>
        <taxon>Kickxellales</taxon>
        <taxon>Kickxellaceae</taxon>
        <taxon>Mycoemilia</taxon>
    </lineage>
</organism>
<evidence type="ECO:0000313" key="2">
    <source>
        <dbReference type="EMBL" id="KAJ1921878.1"/>
    </source>
</evidence>
<keyword evidence="3" id="KW-1185">Reference proteome</keyword>
<feature type="compositionally biased region" description="Basic and acidic residues" evidence="1">
    <location>
        <begin position="138"/>
        <end position="163"/>
    </location>
</feature>
<dbReference type="AlphaFoldDB" id="A0A9W8DRM6"/>
<name>A0A9W8DRM6_9FUNG</name>
<evidence type="ECO:0000313" key="3">
    <source>
        <dbReference type="Proteomes" id="UP001150538"/>
    </source>
</evidence>
<feature type="region of interest" description="Disordered" evidence="1">
    <location>
        <begin position="134"/>
        <end position="163"/>
    </location>
</feature>
<comment type="caution">
    <text evidence="2">The sequence shown here is derived from an EMBL/GenBank/DDBJ whole genome shotgun (WGS) entry which is preliminary data.</text>
</comment>
<gene>
    <name evidence="2" type="ORF">H4219_000224</name>
</gene>